<dbReference type="Proteomes" id="UP000315395">
    <property type="component" value="Chromosome"/>
</dbReference>
<dbReference type="PROSITE" id="PS50072">
    <property type="entry name" value="CSA_PPIASE_2"/>
    <property type="match status" value="1"/>
</dbReference>
<gene>
    <name evidence="5" type="ORF">FNH13_10215</name>
</gene>
<comment type="function">
    <text evidence="1 2">PPIases accelerate the folding of proteins. It catalyzes the cis-trans isomerization of proline imidic peptide bonds in oligopeptides.</text>
</comment>
<dbReference type="GO" id="GO:0003755">
    <property type="term" value="F:peptidyl-prolyl cis-trans isomerase activity"/>
    <property type="evidence" value="ECO:0007669"/>
    <property type="project" value="UniProtKB-UniRule"/>
</dbReference>
<dbReference type="CDD" id="cd00317">
    <property type="entry name" value="cyclophilin"/>
    <property type="match status" value="1"/>
</dbReference>
<dbReference type="Gene3D" id="2.40.100.10">
    <property type="entry name" value="Cyclophilin-like"/>
    <property type="match status" value="1"/>
</dbReference>
<feature type="region of interest" description="Disordered" evidence="3">
    <location>
        <begin position="44"/>
        <end position="84"/>
    </location>
</feature>
<comment type="catalytic activity">
    <reaction evidence="2">
        <text>[protein]-peptidylproline (omega=180) = [protein]-peptidylproline (omega=0)</text>
        <dbReference type="Rhea" id="RHEA:16237"/>
        <dbReference type="Rhea" id="RHEA-COMP:10747"/>
        <dbReference type="Rhea" id="RHEA-COMP:10748"/>
        <dbReference type="ChEBI" id="CHEBI:83833"/>
        <dbReference type="ChEBI" id="CHEBI:83834"/>
        <dbReference type="EC" id="5.2.1.8"/>
    </reaction>
</comment>
<dbReference type="PANTHER" id="PTHR45625:SF3">
    <property type="entry name" value="PEPTIDYL-PROLYL CIS-TRANS ISOMERASE B-RELATED"/>
    <property type="match status" value="1"/>
</dbReference>
<feature type="signal peptide" evidence="2">
    <location>
        <begin position="1"/>
        <end position="23"/>
    </location>
</feature>
<evidence type="ECO:0000256" key="2">
    <source>
        <dbReference type="RuleBase" id="RU363019"/>
    </source>
</evidence>
<dbReference type="Pfam" id="PF00160">
    <property type="entry name" value="Pro_isomerase"/>
    <property type="match status" value="1"/>
</dbReference>
<dbReference type="InterPro" id="IPR002130">
    <property type="entry name" value="Cyclophilin-type_PPIase_dom"/>
</dbReference>
<evidence type="ECO:0000259" key="4">
    <source>
        <dbReference type="PROSITE" id="PS50072"/>
    </source>
</evidence>
<keyword evidence="2" id="KW-0697">Rotamase</keyword>
<dbReference type="OrthoDB" id="5507614at2"/>
<organism evidence="5 6">
    <name type="scientific">Ornithinimicrobium ciconiae</name>
    <dbReference type="NCBI Taxonomy" id="2594265"/>
    <lineage>
        <taxon>Bacteria</taxon>
        <taxon>Bacillati</taxon>
        <taxon>Actinomycetota</taxon>
        <taxon>Actinomycetes</taxon>
        <taxon>Micrococcales</taxon>
        <taxon>Ornithinimicrobiaceae</taxon>
        <taxon>Ornithinimicrobium</taxon>
    </lineage>
</organism>
<name>A0A516GAX1_9MICO</name>
<evidence type="ECO:0000313" key="6">
    <source>
        <dbReference type="Proteomes" id="UP000315395"/>
    </source>
</evidence>
<accession>A0A516GAX1</accession>
<dbReference type="InterPro" id="IPR029000">
    <property type="entry name" value="Cyclophilin-like_dom_sf"/>
</dbReference>
<dbReference type="KEGG" id="orz:FNH13_10215"/>
<keyword evidence="2" id="KW-0732">Signal</keyword>
<sequence>MTLGRLRWQALGLLVASTLLVSACGSSDAPDAADASVTNHSGAATTLSPAGADAGCEEAPAVPSAGMTTEPLEPPPTEGVAGTWTGVIETNCGPIEVELYADKAPVTVASFEHLATAGYWQDSPCHRLTTQGIFVLQCGDPTGTGRGAPGYGFGIENAPEDGKYPPGTLAMARAQDPNSNGGQFFIVYRDTELPVEGGGYSIFGRVTGGMDIVDRVAEQGVDGGGADGIPAAPISILSVEVTQEKASE</sequence>
<dbReference type="InterPro" id="IPR044666">
    <property type="entry name" value="Cyclophilin_A-like"/>
</dbReference>
<evidence type="ECO:0000256" key="1">
    <source>
        <dbReference type="ARBA" id="ARBA00002388"/>
    </source>
</evidence>
<proteinExistence type="inferred from homology"/>
<keyword evidence="6" id="KW-1185">Reference proteome</keyword>
<dbReference type="PROSITE" id="PS51257">
    <property type="entry name" value="PROKAR_LIPOPROTEIN"/>
    <property type="match status" value="1"/>
</dbReference>
<dbReference type="SUPFAM" id="SSF50891">
    <property type="entry name" value="Cyclophilin-like"/>
    <property type="match status" value="1"/>
</dbReference>
<dbReference type="RefSeq" id="WP_143783336.1">
    <property type="nucleotide sequence ID" value="NZ_CP041616.1"/>
</dbReference>
<dbReference type="PANTHER" id="PTHR45625">
    <property type="entry name" value="PEPTIDYL-PROLYL CIS-TRANS ISOMERASE-RELATED"/>
    <property type="match status" value="1"/>
</dbReference>
<dbReference type="EC" id="5.2.1.8" evidence="2"/>
<feature type="chain" id="PRO_5039757877" description="Peptidyl-prolyl cis-trans isomerase" evidence="2">
    <location>
        <begin position="24"/>
        <end position="248"/>
    </location>
</feature>
<comment type="similarity">
    <text evidence="2">Belongs to the cyclophilin-type PPIase family.</text>
</comment>
<evidence type="ECO:0000313" key="5">
    <source>
        <dbReference type="EMBL" id="QDO88659.1"/>
    </source>
</evidence>
<dbReference type="PRINTS" id="PR00153">
    <property type="entry name" value="CSAPPISMRASE"/>
</dbReference>
<dbReference type="EMBL" id="CP041616">
    <property type="protein sequence ID" value="QDO88659.1"/>
    <property type="molecule type" value="Genomic_DNA"/>
</dbReference>
<evidence type="ECO:0000256" key="3">
    <source>
        <dbReference type="SAM" id="MobiDB-lite"/>
    </source>
</evidence>
<feature type="domain" description="PPIase cyclophilin-type" evidence="4">
    <location>
        <begin position="93"/>
        <end position="241"/>
    </location>
</feature>
<keyword evidence="2 5" id="KW-0413">Isomerase</keyword>
<protein>
    <recommendedName>
        <fullName evidence="2">Peptidyl-prolyl cis-trans isomerase</fullName>
        <shortName evidence="2">PPIase</shortName>
        <ecNumber evidence="2">5.2.1.8</ecNumber>
    </recommendedName>
</protein>
<dbReference type="AlphaFoldDB" id="A0A516GAX1"/>
<reference evidence="5 6" key="1">
    <citation type="submission" date="2019-07" db="EMBL/GenBank/DDBJ databases">
        <title>complete genome sequencing of Ornithinimicrobium sp. H23M54.</title>
        <authorList>
            <person name="Bae J.-W."/>
            <person name="Lee S.-Y."/>
        </authorList>
    </citation>
    <scope>NUCLEOTIDE SEQUENCE [LARGE SCALE GENOMIC DNA]</scope>
    <source>
        <strain evidence="5 6">H23M54</strain>
    </source>
</reference>